<protein>
    <submittedName>
        <fullName evidence="5">Class F sortase</fullName>
    </submittedName>
</protein>
<dbReference type="Pfam" id="PF04203">
    <property type="entry name" value="Sortase"/>
    <property type="match status" value="1"/>
</dbReference>
<dbReference type="InterPro" id="IPR005754">
    <property type="entry name" value="Sortase"/>
</dbReference>
<dbReference type="SUPFAM" id="SSF63817">
    <property type="entry name" value="Sortase"/>
    <property type="match status" value="1"/>
</dbReference>
<reference evidence="5 6" key="1">
    <citation type="submission" date="2018-03" db="EMBL/GenBank/DDBJ databases">
        <title>Bacillus urumqiensis sp. nov., a moderately haloalkaliphilic bacterium isolated from a salt lake.</title>
        <authorList>
            <person name="Zhao B."/>
            <person name="Liao Z."/>
        </authorList>
    </citation>
    <scope>NUCLEOTIDE SEQUENCE [LARGE SCALE GENOMIC DNA]</scope>
    <source>
        <strain evidence="5 6">BZ-SZ-XJ18</strain>
    </source>
</reference>
<dbReference type="PROSITE" id="PS51257">
    <property type="entry name" value="PROKAR_LIPOPROTEIN"/>
    <property type="match status" value="1"/>
</dbReference>
<feature type="compositionally biased region" description="Polar residues" evidence="3">
    <location>
        <begin position="42"/>
        <end position="56"/>
    </location>
</feature>
<evidence type="ECO:0000313" key="6">
    <source>
        <dbReference type="Proteomes" id="UP000243650"/>
    </source>
</evidence>
<feature type="compositionally biased region" description="Acidic residues" evidence="3">
    <location>
        <begin position="30"/>
        <end position="41"/>
    </location>
</feature>
<evidence type="ECO:0000256" key="4">
    <source>
        <dbReference type="SAM" id="SignalP"/>
    </source>
</evidence>
<comment type="caution">
    <text evidence="5">The sequence shown here is derived from an EMBL/GenBank/DDBJ whole genome shotgun (WGS) entry which is preliminary data.</text>
</comment>
<proteinExistence type="predicted"/>
<dbReference type="Gene3D" id="2.40.260.10">
    <property type="entry name" value="Sortase"/>
    <property type="match status" value="1"/>
</dbReference>
<dbReference type="InterPro" id="IPR042001">
    <property type="entry name" value="Sortase_F"/>
</dbReference>
<dbReference type="InterPro" id="IPR023365">
    <property type="entry name" value="Sortase_dom-sf"/>
</dbReference>
<dbReference type="GO" id="GO:0016787">
    <property type="term" value="F:hydrolase activity"/>
    <property type="evidence" value="ECO:0007669"/>
    <property type="project" value="UniProtKB-KW"/>
</dbReference>
<feature type="region of interest" description="Disordered" evidence="3">
    <location>
        <begin position="28"/>
        <end position="71"/>
    </location>
</feature>
<evidence type="ECO:0000256" key="1">
    <source>
        <dbReference type="ARBA" id="ARBA00022801"/>
    </source>
</evidence>
<feature type="chain" id="PRO_5015195529" evidence="4">
    <location>
        <begin position="18"/>
        <end position="229"/>
    </location>
</feature>
<keyword evidence="1" id="KW-0378">Hydrolase</keyword>
<feature type="signal peptide" evidence="4">
    <location>
        <begin position="1"/>
        <end position="17"/>
    </location>
</feature>
<dbReference type="OrthoDB" id="525039at2"/>
<organism evidence="5 6">
    <name type="scientific">Alkalicoccus urumqiensis</name>
    <name type="common">Bacillus urumqiensis</name>
    <dbReference type="NCBI Taxonomy" id="1548213"/>
    <lineage>
        <taxon>Bacteria</taxon>
        <taxon>Bacillati</taxon>
        <taxon>Bacillota</taxon>
        <taxon>Bacilli</taxon>
        <taxon>Bacillales</taxon>
        <taxon>Bacillaceae</taxon>
        <taxon>Alkalicoccus</taxon>
    </lineage>
</organism>
<feature type="active site" description="Acyl-thioester intermediate" evidence="2">
    <location>
        <position position="202"/>
    </location>
</feature>
<dbReference type="CDD" id="cd05829">
    <property type="entry name" value="Sortase_F"/>
    <property type="match status" value="1"/>
</dbReference>
<dbReference type="Proteomes" id="UP000243650">
    <property type="component" value="Unassembled WGS sequence"/>
</dbReference>
<dbReference type="RefSeq" id="WP_105958759.1">
    <property type="nucleotide sequence ID" value="NZ_PVNS01000005.1"/>
</dbReference>
<dbReference type="EMBL" id="PVNS01000005">
    <property type="protein sequence ID" value="PRO66076.1"/>
    <property type="molecule type" value="Genomic_DNA"/>
</dbReference>
<evidence type="ECO:0000313" key="5">
    <source>
        <dbReference type="EMBL" id="PRO66076.1"/>
    </source>
</evidence>
<sequence>MKRWLWAVMILFLGACAAETNNETQVENTAEVDESAPEEETLSTGSEDQSAETSFSLPRPSELAGASSESDIMSYERTGIEPHRIEIPAIGVDAEIEDVGLLPGGQMDEPSTMDGVAWYEGGYQPGEQGSSVMAGHIDSRTGPAVFFDLEDLEEGDEIIVTDESGEARVFVVQTSEAYDREDAPLQKIFGYSYRSQLNLITCTGEFNSEAGTHDQRLVVYTVLKEDLPS</sequence>
<keyword evidence="4" id="KW-0732">Signal</keyword>
<accession>A0A2P6MIG1</accession>
<evidence type="ECO:0000256" key="3">
    <source>
        <dbReference type="SAM" id="MobiDB-lite"/>
    </source>
</evidence>
<dbReference type="AlphaFoldDB" id="A0A2P6MIG1"/>
<evidence type="ECO:0000256" key="2">
    <source>
        <dbReference type="PIRSR" id="PIRSR605754-1"/>
    </source>
</evidence>
<feature type="active site" description="Proton donor/acceptor" evidence="2">
    <location>
        <position position="136"/>
    </location>
</feature>
<gene>
    <name evidence="5" type="ORF">C6I21_07190</name>
</gene>
<name>A0A2P6MIG1_ALKUR</name>
<keyword evidence="6" id="KW-1185">Reference proteome</keyword>